<evidence type="ECO:0000313" key="8">
    <source>
        <dbReference type="Proteomes" id="UP000198480"/>
    </source>
</evidence>
<dbReference type="Gene3D" id="2.170.130.10">
    <property type="entry name" value="TonB-dependent receptor, plug domain"/>
    <property type="match status" value="1"/>
</dbReference>
<keyword evidence="4" id="KW-0798">TonB box</keyword>
<accession>A0A239DIF5</accession>
<dbReference type="RefSeq" id="WP_089240000.1">
    <property type="nucleotide sequence ID" value="NZ_FZOK01000007.1"/>
</dbReference>
<dbReference type="PANTHER" id="PTHR40980:SF5">
    <property type="entry name" value="TONB-DEPENDENT RECEPTOR"/>
    <property type="match status" value="1"/>
</dbReference>
<evidence type="ECO:0000256" key="3">
    <source>
        <dbReference type="ARBA" id="ARBA00023237"/>
    </source>
</evidence>
<dbReference type="InterPro" id="IPR012910">
    <property type="entry name" value="Plug_dom"/>
</dbReference>
<sequence length="940" mass="106742">MKKYTFTLLITLITIGYAVAQSGSIRGVVKDSKTGETIIGANVRLENTGYGVATGLDGDFEISRVEPGNYTVIVSFITYASQRINVDIIASKQTFLTVEMEEDISELSTVTVTAVRETSSDISLLRNIRESVQVVSGLSAESISRTLDSDVSQVVKRIPGVTVIQDRFIVVRGLNERYNTTQLHNINTPSMEPDVRSFSLDVVPSNIIDQILIYKSPSPELPGDFSGGMVKIFTKSIPDETSTTLDISTGFRQGTSLRDFRAEERRNSHWTGWNDGANDLPMGFPDRLTGLPNAEIEQAGRSLPNNWKEQNYNSGLDYKLGFTYNFRKDIGKKGMQIGNTTSIQYSNTKTIFNVENNAFEAFDFQTNQPKLRYSFQDIEYGQEITNGLVFNWAWKINDNNVIELKNLYQRLTTHDFIDRFGDQIAQGFKQNNFAFFNEYRGIYSGQLIGSHKLFKEAAKLEWIGGFGNTFNQLPDYKRYRKNVVDEESGESVLFIPRGQTPDFLGRFYSDMNEDIYTAAINYEHKFNLESKTSFKPILKLGAYFEDRTREFSARNLGFSRSPNFNEGLIQSDIDVLFQPENINSTTGIRLGENFSTSNFFIATNELRAYYISLNLPLNKFNLSGGLRIEDNIQILRSPSRFQEGTSTPPIEPVIIDQIDFLPSVTLSYNINDKMVVKSVYGKTLNRPEFREIAPFGFYDFIFDATVTGFSFLQNASINNYDLRWEWYPSLTETVSFALFYKDFRNPIESLYGNFGSEQSTFLFRNTERAFARGIEIDIRKSLANIFRSRFMNRLSVLGNFSVIDSEVTLGEDLADLLRATNRPLQGQSNFIVNTGLFYDDETKGVQVNVNYNVIGKRILLVGAGAIPDTYEMPRNVLDISVRKALSEKLAMKFGVKDIFNQEFLLLQDGNEDGVFSRTQDQVFRRFKPGTQYSLGLTYTF</sequence>
<dbReference type="InterPro" id="IPR000531">
    <property type="entry name" value="Beta-barrel_TonB"/>
</dbReference>
<keyword evidence="8" id="KW-1185">Reference proteome</keyword>
<proteinExistence type="inferred from homology"/>
<dbReference type="AlphaFoldDB" id="A0A239DIF5"/>
<evidence type="ECO:0000256" key="4">
    <source>
        <dbReference type="RuleBase" id="RU003357"/>
    </source>
</evidence>
<dbReference type="GO" id="GO:0009279">
    <property type="term" value="C:cell outer membrane"/>
    <property type="evidence" value="ECO:0007669"/>
    <property type="project" value="UniProtKB-SubCell"/>
</dbReference>
<dbReference type="InterPro" id="IPR008969">
    <property type="entry name" value="CarboxyPept-like_regulatory"/>
</dbReference>
<dbReference type="OrthoDB" id="9768470at2"/>
<name>A0A239DIF5_9BACT</name>
<evidence type="ECO:0000256" key="1">
    <source>
        <dbReference type="ARBA" id="ARBA00004442"/>
    </source>
</evidence>
<protein>
    <submittedName>
        <fullName evidence="7">TonB-dependent Receptor Plug Domain</fullName>
    </submittedName>
</protein>
<dbReference type="SUPFAM" id="SSF56935">
    <property type="entry name" value="Porins"/>
    <property type="match status" value="1"/>
</dbReference>
<dbReference type="Gene3D" id="2.60.40.1120">
    <property type="entry name" value="Carboxypeptidase-like, regulatory domain"/>
    <property type="match status" value="1"/>
</dbReference>
<reference evidence="8" key="1">
    <citation type="submission" date="2017-06" db="EMBL/GenBank/DDBJ databases">
        <authorList>
            <person name="Varghese N."/>
            <person name="Submissions S."/>
        </authorList>
    </citation>
    <scope>NUCLEOTIDE SEQUENCE [LARGE SCALE GENOMIC DNA]</scope>
    <source>
        <strain evidence="8">5C</strain>
    </source>
</reference>
<organism evidence="7 8">
    <name type="scientific">Belliella buryatensis</name>
    <dbReference type="NCBI Taxonomy" id="1500549"/>
    <lineage>
        <taxon>Bacteria</taxon>
        <taxon>Pseudomonadati</taxon>
        <taxon>Bacteroidota</taxon>
        <taxon>Cytophagia</taxon>
        <taxon>Cytophagales</taxon>
        <taxon>Cyclobacteriaceae</taxon>
        <taxon>Belliella</taxon>
    </lineage>
</organism>
<evidence type="ECO:0000259" key="6">
    <source>
        <dbReference type="Pfam" id="PF07715"/>
    </source>
</evidence>
<comment type="subcellular location">
    <subcellularLocation>
        <location evidence="1 4">Cell outer membrane</location>
    </subcellularLocation>
</comment>
<keyword evidence="2 4" id="KW-0472">Membrane</keyword>
<dbReference type="InterPro" id="IPR037066">
    <property type="entry name" value="Plug_dom_sf"/>
</dbReference>
<dbReference type="Pfam" id="PF13715">
    <property type="entry name" value="CarbopepD_reg_2"/>
    <property type="match status" value="1"/>
</dbReference>
<dbReference type="Pfam" id="PF00593">
    <property type="entry name" value="TonB_dep_Rec_b-barrel"/>
    <property type="match status" value="1"/>
</dbReference>
<keyword evidence="3" id="KW-0998">Cell outer membrane</keyword>
<dbReference type="Proteomes" id="UP000198480">
    <property type="component" value="Unassembled WGS sequence"/>
</dbReference>
<dbReference type="Gene3D" id="2.40.170.20">
    <property type="entry name" value="TonB-dependent receptor, beta-barrel domain"/>
    <property type="match status" value="1"/>
</dbReference>
<dbReference type="SUPFAM" id="SSF49464">
    <property type="entry name" value="Carboxypeptidase regulatory domain-like"/>
    <property type="match status" value="1"/>
</dbReference>
<gene>
    <name evidence="7" type="ORF">SAMN06295967_10776</name>
</gene>
<feature type="domain" description="TonB-dependent receptor-like beta-barrel" evidence="5">
    <location>
        <begin position="495"/>
        <end position="863"/>
    </location>
</feature>
<dbReference type="EMBL" id="FZOK01000007">
    <property type="protein sequence ID" value="SNS32186.1"/>
    <property type="molecule type" value="Genomic_DNA"/>
</dbReference>
<evidence type="ECO:0000313" key="7">
    <source>
        <dbReference type="EMBL" id="SNS32186.1"/>
    </source>
</evidence>
<evidence type="ECO:0000259" key="5">
    <source>
        <dbReference type="Pfam" id="PF00593"/>
    </source>
</evidence>
<dbReference type="Pfam" id="PF07715">
    <property type="entry name" value="Plug"/>
    <property type="match status" value="1"/>
</dbReference>
<comment type="similarity">
    <text evidence="4">Belongs to the TonB-dependent receptor family.</text>
</comment>
<feature type="domain" description="TonB-dependent receptor plug" evidence="6">
    <location>
        <begin position="128"/>
        <end position="226"/>
    </location>
</feature>
<evidence type="ECO:0000256" key="2">
    <source>
        <dbReference type="ARBA" id="ARBA00023136"/>
    </source>
</evidence>
<keyword evidence="7" id="KW-0675">Receptor</keyword>
<dbReference type="InterPro" id="IPR036942">
    <property type="entry name" value="Beta-barrel_TonB_sf"/>
</dbReference>
<dbReference type="PANTHER" id="PTHR40980">
    <property type="entry name" value="PLUG DOMAIN-CONTAINING PROTEIN"/>
    <property type="match status" value="1"/>
</dbReference>